<name>A0A2K3K3U1_TRIPR</name>
<reference evidence="1 2" key="2">
    <citation type="journal article" date="2017" name="Front. Plant Sci.">
        <title>Gene Classification and Mining of Molecular Markers Useful in Red Clover (Trifolium pratense) Breeding.</title>
        <authorList>
            <person name="Istvanek J."/>
            <person name="Dluhosova J."/>
            <person name="Dluhos P."/>
            <person name="Patkova L."/>
            <person name="Nedelnik J."/>
            <person name="Repkova J."/>
        </authorList>
    </citation>
    <scope>NUCLEOTIDE SEQUENCE [LARGE SCALE GENOMIC DNA]</scope>
    <source>
        <strain evidence="2">cv. Tatra</strain>
        <tissue evidence="1">Young leaves</tissue>
    </source>
</reference>
<reference evidence="1 2" key="1">
    <citation type="journal article" date="2014" name="Am. J. Bot.">
        <title>Genome assembly and annotation for red clover (Trifolium pratense; Fabaceae).</title>
        <authorList>
            <person name="Istvanek J."/>
            <person name="Jaros M."/>
            <person name="Krenek A."/>
            <person name="Repkova J."/>
        </authorList>
    </citation>
    <scope>NUCLEOTIDE SEQUENCE [LARGE SCALE GENOMIC DNA]</scope>
    <source>
        <strain evidence="2">cv. Tatra</strain>
        <tissue evidence="1">Young leaves</tissue>
    </source>
</reference>
<dbReference type="AlphaFoldDB" id="A0A2K3K3U1"/>
<comment type="caution">
    <text evidence="1">The sequence shown here is derived from an EMBL/GenBank/DDBJ whole genome shotgun (WGS) entry which is preliminary data.</text>
</comment>
<dbReference type="Proteomes" id="UP000236291">
    <property type="component" value="Unassembled WGS sequence"/>
</dbReference>
<proteinExistence type="predicted"/>
<dbReference type="EMBL" id="ASHM01084022">
    <property type="protein sequence ID" value="PNX60932.1"/>
    <property type="molecule type" value="Genomic_DNA"/>
</dbReference>
<gene>
    <name evidence="1" type="ORF">L195_g052190</name>
</gene>
<sequence>MSNISDIVQSVESLGSADVCKGVAIGVASFPEYVPHVCSSQDVAGSSMDRESVYA</sequence>
<dbReference type="ExpressionAtlas" id="A0A2K3K3U1">
    <property type="expression patterns" value="baseline"/>
</dbReference>
<evidence type="ECO:0000313" key="2">
    <source>
        <dbReference type="Proteomes" id="UP000236291"/>
    </source>
</evidence>
<accession>A0A2K3K3U1</accession>
<evidence type="ECO:0000313" key="1">
    <source>
        <dbReference type="EMBL" id="PNX60932.1"/>
    </source>
</evidence>
<organism evidence="1 2">
    <name type="scientific">Trifolium pratense</name>
    <name type="common">Red clover</name>
    <dbReference type="NCBI Taxonomy" id="57577"/>
    <lineage>
        <taxon>Eukaryota</taxon>
        <taxon>Viridiplantae</taxon>
        <taxon>Streptophyta</taxon>
        <taxon>Embryophyta</taxon>
        <taxon>Tracheophyta</taxon>
        <taxon>Spermatophyta</taxon>
        <taxon>Magnoliopsida</taxon>
        <taxon>eudicotyledons</taxon>
        <taxon>Gunneridae</taxon>
        <taxon>Pentapetalae</taxon>
        <taxon>rosids</taxon>
        <taxon>fabids</taxon>
        <taxon>Fabales</taxon>
        <taxon>Fabaceae</taxon>
        <taxon>Papilionoideae</taxon>
        <taxon>50 kb inversion clade</taxon>
        <taxon>NPAAA clade</taxon>
        <taxon>Hologalegina</taxon>
        <taxon>IRL clade</taxon>
        <taxon>Trifolieae</taxon>
        <taxon>Trifolium</taxon>
    </lineage>
</organism>
<feature type="non-terminal residue" evidence="1">
    <location>
        <position position="55"/>
    </location>
</feature>
<protein>
    <submittedName>
        <fullName evidence="1">Uncharacterized protein</fullName>
    </submittedName>
</protein>